<dbReference type="GO" id="GO:0016491">
    <property type="term" value="F:oxidoreductase activity"/>
    <property type="evidence" value="ECO:0007669"/>
    <property type="project" value="InterPro"/>
</dbReference>
<dbReference type="GO" id="GO:0030313">
    <property type="term" value="C:cell envelope"/>
    <property type="evidence" value="ECO:0007669"/>
    <property type="project" value="UniProtKB-SubCell"/>
</dbReference>
<dbReference type="PANTHER" id="PTHR42852">
    <property type="entry name" value="THIOL:DISULFIDE INTERCHANGE PROTEIN DSBE"/>
    <property type="match status" value="1"/>
</dbReference>
<dbReference type="InterPro" id="IPR000866">
    <property type="entry name" value="AhpC/TSA"/>
</dbReference>
<dbReference type="EMBL" id="DTIY01000038">
    <property type="protein sequence ID" value="HGY39263.1"/>
    <property type="molecule type" value="Genomic_DNA"/>
</dbReference>
<evidence type="ECO:0000256" key="3">
    <source>
        <dbReference type="ARBA" id="ARBA00023157"/>
    </source>
</evidence>
<dbReference type="AlphaFoldDB" id="A0A7V4TXS4"/>
<dbReference type="PROSITE" id="PS51257">
    <property type="entry name" value="PROKAR_LIPOPROTEIN"/>
    <property type="match status" value="1"/>
</dbReference>
<gene>
    <name evidence="6" type="ORF">ENW11_05595</name>
</gene>
<evidence type="ECO:0000313" key="6">
    <source>
        <dbReference type="EMBL" id="HGY39263.1"/>
    </source>
</evidence>
<protein>
    <submittedName>
        <fullName evidence="6">TlpA family protein disulfide reductase</fullName>
    </submittedName>
</protein>
<dbReference type="Pfam" id="PF00578">
    <property type="entry name" value="AhpC-TSA"/>
    <property type="match status" value="1"/>
</dbReference>
<evidence type="ECO:0000256" key="4">
    <source>
        <dbReference type="ARBA" id="ARBA00023284"/>
    </source>
</evidence>
<dbReference type="InterPro" id="IPR017937">
    <property type="entry name" value="Thioredoxin_CS"/>
</dbReference>
<keyword evidence="3" id="KW-1015">Disulfide bond</keyword>
<comment type="caution">
    <text evidence="6">The sequence shown here is derived from an EMBL/GenBank/DDBJ whole genome shotgun (WGS) entry which is preliminary data.</text>
</comment>
<keyword evidence="2" id="KW-0201">Cytochrome c-type biogenesis</keyword>
<dbReference type="InterPro" id="IPR013766">
    <property type="entry name" value="Thioredoxin_domain"/>
</dbReference>
<dbReference type="SUPFAM" id="SSF52833">
    <property type="entry name" value="Thioredoxin-like"/>
    <property type="match status" value="1"/>
</dbReference>
<name>A0A7V4TXS4_9BACT</name>
<sequence length="182" mass="19807">MHRGTFLLALILGLVVLFALSGCWWFEGLFPAPSPSLPPTSPLPTNTDMDRKDFTLPLVGGGTLTLSSLKGKPVLLVFFSPNCPHCREEVPALNAVYNKYKDTHGLVVLGAGYGSETSIEHFVEQNRVQYPVVSFTDRAILEMYGVSYVPHNVFFNREGNIVKTATGALSSSALESYLAGIL</sequence>
<evidence type="ECO:0000256" key="1">
    <source>
        <dbReference type="ARBA" id="ARBA00004196"/>
    </source>
</evidence>
<evidence type="ECO:0000256" key="2">
    <source>
        <dbReference type="ARBA" id="ARBA00022748"/>
    </source>
</evidence>
<comment type="subcellular location">
    <subcellularLocation>
        <location evidence="1">Cell envelope</location>
    </subcellularLocation>
</comment>
<dbReference type="GO" id="GO:0016209">
    <property type="term" value="F:antioxidant activity"/>
    <property type="evidence" value="ECO:0007669"/>
    <property type="project" value="InterPro"/>
</dbReference>
<dbReference type="PROSITE" id="PS51352">
    <property type="entry name" value="THIOREDOXIN_2"/>
    <property type="match status" value="1"/>
</dbReference>
<dbReference type="InterPro" id="IPR050553">
    <property type="entry name" value="Thioredoxin_ResA/DsbE_sf"/>
</dbReference>
<dbReference type="Gene3D" id="3.40.30.10">
    <property type="entry name" value="Glutaredoxin"/>
    <property type="match status" value="1"/>
</dbReference>
<proteinExistence type="predicted"/>
<reference evidence="6" key="1">
    <citation type="journal article" date="2020" name="mSystems">
        <title>Genome- and Community-Level Interaction Insights into Carbon Utilization and Element Cycling Functions of Hydrothermarchaeota in Hydrothermal Sediment.</title>
        <authorList>
            <person name="Zhou Z."/>
            <person name="Liu Y."/>
            <person name="Xu W."/>
            <person name="Pan J."/>
            <person name="Luo Z.H."/>
            <person name="Li M."/>
        </authorList>
    </citation>
    <scope>NUCLEOTIDE SEQUENCE [LARGE SCALE GENOMIC DNA]</scope>
    <source>
        <strain evidence="6">SpSt-82</strain>
    </source>
</reference>
<dbReference type="PANTHER" id="PTHR42852:SF6">
    <property type="entry name" value="THIOL:DISULFIDE INTERCHANGE PROTEIN DSBE"/>
    <property type="match status" value="1"/>
</dbReference>
<dbReference type="GO" id="GO:0017004">
    <property type="term" value="P:cytochrome complex assembly"/>
    <property type="evidence" value="ECO:0007669"/>
    <property type="project" value="UniProtKB-KW"/>
</dbReference>
<feature type="domain" description="Thioredoxin" evidence="5">
    <location>
        <begin position="37"/>
        <end position="182"/>
    </location>
</feature>
<dbReference type="CDD" id="cd02966">
    <property type="entry name" value="TlpA_like_family"/>
    <property type="match status" value="1"/>
</dbReference>
<accession>A0A7V4TXS4</accession>
<keyword evidence="4" id="KW-0676">Redox-active center</keyword>
<dbReference type="InterPro" id="IPR036249">
    <property type="entry name" value="Thioredoxin-like_sf"/>
</dbReference>
<organism evidence="6">
    <name type="scientific">Candidatus Caldatribacterium saccharofermentans</name>
    <dbReference type="NCBI Taxonomy" id="1454753"/>
    <lineage>
        <taxon>Bacteria</taxon>
        <taxon>Pseudomonadati</taxon>
        <taxon>Atribacterota</taxon>
        <taxon>Atribacteria</taxon>
        <taxon>Atribacterales</taxon>
        <taxon>Candidatus Caldatribacteriaceae</taxon>
        <taxon>Candidatus Caldatribacterium</taxon>
    </lineage>
</organism>
<evidence type="ECO:0000259" key="5">
    <source>
        <dbReference type="PROSITE" id="PS51352"/>
    </source>
</evidence>
<dbReference type="PROSITE" id="PS00194">
    <property type="entry name" value="THIOREDOXIN_1"/>
    <property type="match status" value="1"/>
</dbReference>